<reference evidence="1 2" key="1">
    <citation type="journal article" date="2018" name="Nat. Ecol. Evol.">
        <title>Pezizomycetes genomes reveal the molecular basis of ectomycorrhizal truffle lifestyle.</title>
        <authorList>
            <person name="Murat C."/>
            <person name="Payen T."/>
            <person name="Noel B."/>
            <person name="Kuo A."/>
            <person name="Morin E."/>
            <person name="Chen J."/>
            <person name="Kohler A."/>
            <person name="Krizsan K."/>
            <person name="Balestrini R."/>
            <person name="Da Silva C."/>
            <person name="Montanini B."/>
            <person name="Hainaut M."/>
            <person name="Levati E."/>
            <person name="Barry K.W."/>
            <person name="Belfiori B."/>
            <person name="Cichocki N."/>
            <person name="Clum A."/>
            <person name="Dockter R.B."/>
            <person name="Fauchery L."/>
            <person name="Guy J."/>
            <person name="Iotti M."/>
            <person name="Le Tacon F."/>
            <person name="Lindquist E.A."/>
            <person name="Lipzen A."/>
            <person name="Malagnac F."/>
            <person name="Mello A."/>
            <person name="Molinier V."/>
            <person name="Miyauchi S."/>
            <person name="Poulain J."/>
            <person name="Riccioni C."/>
            <person name="Rubini A."/>
            <person name="Sitrit Y."/>
            <person name="Splivallo R."/>
            <person name="Traeger S."/>
            <person name="Wang M."/>
            <person name="Zifcakova L."/>
            <person name="Wipf D."/>
            <person name="Zambonelli A."/>
            <person name="Paolocci F."/>
            <person name="Nowrousian M."/>
            <person name="Ottonello S."/>
            <person name="Baldrian P."/>
            <person name="Spatafora J.W."/>
            <person name="Henrissat B."/>
            <person name="Nagy L.G."/>
            <person name="Aury J.M."/>
            <person name="Wincker P."/>
            <person name="Grigoriev I.V."/>
            <person name="Bonfante P."/>
            <person name="Martin F.M."/>
        </authorList>
    </citation>
    <scope>NUCLEOTIDE SEQUENCE [LARGE SCALE GENOMIC DNA]</scope>
    <source>
        <strain evidence="1 2">RN42</strain>
    </source>
</reference>
<dbReference type="Proteomes" id="UP000275078">
    <property type="component" value="Unassembled WGS sequence"/>
</dbReference>
<keyword evidence="2" id="KW-1185">Reference proteome</keyword>
<evidence type="ECO:0000313" key="2">
    <source>
        <dbReference type="Proteomes" id="UP000275078"/>
    </source>
</evidence>
<proteinExistence type="predicted"/>
<accession>A0A3N4HSS6</accession>
<protein>
    <submittedName>
        <fullName evidence="1">Uncharacterized protein</fullName>
    </submittedName>
</protein>
<gene>
    <name evidence="1" type="ORF">BJ508DRAFT_331967</name>
</gene>
<sequence length="212" mass="24894">MLRSRKDARNSHLPRDIIFPIDANIPTERHEYRALSPSMDRRTKELIKDLWHIHDITEILVPQTTKYYPSPYEPTVFRVRTERGIDFEYTYPPTTDLFPGPHLIRQILPNGQRGEWSEGPYLQERRERKEKERRDAGCGLPLKPLTEREHAAVMGMKELSWMEYGGRRKCHAAVLYLSLGKPEIGSEEQKAAFRKTFAEHEKSCDFADRRCV</sequence>
<evidence type="ECO:0000313" key="1">
    <source>
        <dbReference type="EMBL" id="RPA75558.1"/>
    </source>
</evidence>
<dbReference type="AlphaFoldDB" id="A0A3N4HSS6"/>
<organism evidence="1 2">
    <name type="scientific">Ascobolus immersus RN42</name>
    <dbReference type="NCBI Taxonomy" id="1160509"/>
    <lineage>
        <taxon>Eukaryota</taxon>
        <taxon>Fungi</taxon>
        <taxon>Dikarya</taxon>
        <taxon>Ascomycota</taxon>
        <taxon>Pezizomycotina</taxon>
        <taxon>Pezizomycetes</taxon>
        <taxon>Pezizales</taxon>
        <taxon>Ascobolaceae</taxon>
        <taxon>Ascobolus</taxon>
    </lineage>
</organism>
<dbReference type="EMBL" id="ML119761">
    <property type="protein sequence ID" value="RPA75558.1"/>
    <property type="molecule type" value="Genomic_DNA"/>
</dbReference>
<name>A0A3N4HSS6_ASCIM</name>